<comment type="caution">
    <text evidence="10">The sequence shown here is derived from an EMBL/GenBank/DDBJ whole genome shotgun (WGS) entry which is preliminary data.</text>
</comment>
<dbReference type="GO" id="GO:0000978">
    <property type="term" value="F:RNA polymerase II cis-regulatory region sequence-specific DNA binding"/>
    <property type="evidence" value="ECO:0007669"/>
    <property type="project" value="TreeGrafter"/>
</dbReference>
<protein>
    <submittedName>
        <fullName evidence="10">Zinc finger protein-like</fullName>
    </submittedName>
</protein>
<gene>
    <name evidence="10" type="ORF">BIW11_03783</name>
</gene>
<evidence type="ECO:0000256" key="6">
    <source>
        <dbReference type="ARBA" id="ARBA00023242"/>
    </source>
</evidence>
<reference evidence="10 11" key="1">
    <citation type="journal article" date="2017" name="Gigascience">
        <title>Draft genome of the honey bee ectoparasitic mite, Tropilaelaps mercedesae, is shaped by the parasitic life history.</title>
        <authorList>
            <person name="Dong X."/>
            <person name="Armstrong S.D."/>
            <person name="Xia D."/>
            <person name="Makepeace B.L."/>
            <person name="Darby A.C."/>
            <person name="Kadowaki T."/>
        </authorList>
    </citation>
    <scope>NUCLEOTIDE SEQUENCE [LARGE SCALE GENOMIC DNA]</scope>
    <source>
        <strain evidence="10">Wuxi-XJTLU</strain>
    </source>
</reference>
<dbReference type="EMBL" id="MNPL01011934">
    <property type="protein sequence ID" value="OQR72373.1"/>
    <property type="molecule type" value="Genomic_DNA"/>
</dbReference>
<dbReference type="SUPFAM" id="SSF57667">
    <property type="entry name" value="beta-beta-alpha zinc fingers"/>
    <property type="match status" value="1"/>
</dbReference>
<dbReference type="GO" id="GO:0000981">
    <property type="term" value="F:DNA-binding transcription factor activity, RNA polymerase II-specific"/>
    <property type="evidence" value="ECO:0007669"/>
    <property type="project" value="TreeGrafter"/>
</dbReference>
<dbReference type="PANTHER" id="PTHR24388">
    <property type="entry name" value="ZINC FINGER PROTEIN"/>
    <property type="match status" value="1"/>
</dbReference>
<dbReference type="PANTHER" id="PTHR24388:SF54">
    <property type="entry name" value="PROTEIN ESCARGOT"/>
    <property type="match status" value="1"/>
</dbReference>
<evidence type="ECO:0000313" key="11">
    <source>
        <dbReference type="Proteomes" id="UP000192247"/>
    </source>
</evidence>
<dbReference type="GO" id="GO:0008270">
    <property type="term" value="F:zinc ion binding"/>
    <property type="evidence" value="ECO:0007669"/>
    <property type="project" value="UniProtKB-KW"/>
</dbReference>
<feature type="domain" description="C2H2-type" evidence="9">
    <location>
        <begin position="135"/>
        <end position="162"/>
    </location>
</feature>
<evidence type="ECO:0000256" key="4">
    <source>
        <dbReference type="ARBA" id="ARBA00022771"/>
    </source>
</evidence>
<dbReference type="STRING" id="418985.A0A1V9XG45"/>
<evidence type="ECO:0000256" key="2">
    <source>
        <dbReference type="ARBA" id="ARBA00022723"/>
    </source>
</evidence>
<dbReference type="Gene3D" id="3.30.160.60">
    <property type="entry name" value="Classic Zinc Finger"/>
    <property type="match status" value="2"/>
</dbReference>
<dbReference type="Proteomes" id="UP000192247">
    <property type="component" value="Unassembled WGS sequence"/>
</dbReference>
<evidence type="ECO:0000259" key="9">
    <source>
        <dbReference type="PROSITE" id="PS50157"/>
    </source>
</evidence>
<dbReference type="InterPro" id="IPR013087">
    <property type="entry name" value="Znf_C2H2_type"/>
</dbReference>
<keyword evidence="2" id="KW-0479">Metal-binding</keyword>
<dbReference type="Pfam" id="PF00096">
    <property type="entry name" value="zf-C2H2"/>
    <property type="match status" value="1"/>
</dbReference>
<dbReference type="FunFam" id="3.30.160.60:FF:000100">
    <property type="entry name" value="Zinc finger 45-like"/>
    <property type="match status" value="1"/>
</dbReference>
<sequence length="304" mass="34359">MEEPRRVMICRKVIGADGVARVVLEPAENAPAIAQTQPAITDDNDNPAEDDSMPSIECGGKSAKPSIQCEICGKKFYVTDTTYRRTPKERLTLHIVTEHDKERLYQCNYEGCFKAYNNVKQLNQHKLVHSNRKNHKCPQCPKRFHRKTHLLAHMRRHNANPNFKPRASRRQCNPYIQVQRKKNAMSTDEAEATPTSATEEATTTYEVIESTNCKHFVASKWMIRTLLLSADSVDAAGAGTTVVVVTQEELDQMRRMNPDVVEREAVMAYDVIEGCADNATEREHAQKVLPLVAGHQSDLEDMPE</sequence>
<evidence type="ECO:0000256" key="7">
    <source>
        <dbReference type="ARBA" id="ARBA00037948"/>
    </source>
</evidence>
<keyword evidence="11" id="KW-1185">Reference proteome</keyword>
<dbReference type="InterPro" id="IPR050527">
    <property type="entry name" value="Snail/Krueppel_Znf"/>
</dbReference>
<evidence type="ECO:0000256" key="8">
    <source>
        <dbReference type="PROSITE-ProRule" id="PRU00042"/>
    </source>
</evidence>
<keyword evidence="5" id="KW-0862">Zinc</keyword>
<keyword evidence="3" id="KW-0677">Repeat</keyword>
<dbReference type="GO" id="GO:0005634">
    <property type="term" value="C:nucleus"/>
    <property type="evidence" value="ECO:0007669"/>
    <property type="project" value="UniProtKB-SubCell"/>
</dbReference>
<dbReference type="PROSITE" id="PS50157">
    <property type="entry name" value="ZINC_FINGER_C2H2_2"/>
    <property type="match status" value="2"/>
</dbReference>
<comment type="subcellular location">
    <subcellularLocation>
        <location evidence="1">Nucleus</location>
    </subcellularLocation>
</comment>
<dbReference type="PROSITE" id="PS00028">
    <property type="entry name" value="ZINC_FINGER_C2H2_1"/>
    <property type="match status" value="2"/>
</dbReference>
<dbReference type="OrthoDB" id="2687452at2759"/>
<evidence type="ECO:0000256" key="5">
    <source>
        <dbReference type="ARBA" id="ARBA00022833"/>
    </source>
</evidence>
<name>A0A1V9XG45_9ACAR</name>
<comment type="similarity">
    <text evidence="7">Belongs to the snail C2H2-type zinc-finger protein family.</text>
</comment>
<dbReference type="AlphaFoldDB" id="A0A1V9XG45"/>
<dbReference type="InParanoid" id="A0A1V9XG45"/>
<dbReference type="SMART" id="SM00355">
    <property type="entry name" value="ZnF_C2H2"/>
    <property type="match status" value="3"/>
</dbReference>
<accession>A0A1V9XG45</accession>
<evidence type="ECO:0000256" key="1">
    <source>
        <dbReference type="ARBA" id="ARBA00004123"/>
    </source>
</evidence>
<feature type="domain" description="C2H2-type" evidence="9">
    <location>
        <begin position="105"/>
        <end position="134"/>
    </location>
</feature>
<dbReference type="InterPro" id="IPR036236">
    <property type="entry name" value="Znf_C2H2_sf"/>
</dbReference>
<keyword evidence="4 8" id="KW-0863">Zinc-finger</keyword>
<proteinExistence type="inferred from homology"/>
<organism evidence="10 11">
    <name type="scientific">Tropilaelaps mercedesae</name>
    <dbReference type="NCBI Taxonomy" id="418985"/>
    <lineage>
        <taxon>Eukaryota</taxon>
        <taxon>Metazoa</taxon>
        <taxon>Ecdysozoa</taxon>
        <taxon>Arthropoda</taxon>
        <taxon>Chelicerata</taxon>
        <taxon>Arachnida</taxon>
        <taxon>Acari</taxon>
        <taxon>Parasitiformes</taxon>
        <taxon>Mesostigmata</taxon>
        <taxon>Gamasina</taxon>
        <taxon>Dermanyssoidea</taxon>
        <taxon>Laelapidae</taxon>
        <taxon>Tropilaelaps</taxon>
    </lineage>
</organism>
<keyword evidence="6" id="KW-0539">Nucleus</keyword>
<evidence type="ECO:0000313" key="10">
    <source>
        <dbReference type="EMBL" id="OQR72373.1"/>
    </source>
</evidence>
<evidence type="ECO:0000256" key="3">
    <source>
        <dbReference type="ARBA" id="ARBA00022737"/>
    </source>
</evidence>